<evidence type="ECO:0000256" key="5">
    <source>
        <dbReference type="ARBA" id="ARBA00023136"/>
    </source>
</evidence>
<name>A0A426TUR8_9CHLR</name>
<evidence type="ECO:0000256" key="3">
    <source>
        <dbReference type="ARBA" id="ARBA00022692"/>
    </source>
</evidence>
<comment type="subcellular location">
    <subcellularLocation>
        <location evidence="1">Cell membrane</location>
        <topology evidence="1">Multi-pass membrane protein</topology>
    </subcellularLocation>
</comment>
<evidence type="ECO:0000313" key="11">
    <source>
        <dbReference type="Proteomes" id="UP000280307"/>
    </source>
</evidence>
<feature type="transmembrane region" description="Helical" evidence="7">
    <location>
        <begin position="21"/>
        <end position="41"/>
    </location>
</feature>
<keyword evidence="2" id="KW-1003">Cell membrane</keyword>
<dbReference type="InterPro" id="IPR003838">
    <property type="entry name" value="ABC3_permease_C"/>
</dbReference>
<feature type="transmembrane region" description="Helical" evidence="7">
    <location>
        <begin position="293"/>
        <end position="317"/>
    </location>
</feature>
<evidence type="ECO:0000256" key="4">
    <source>
        <dbReference type="ARBA" id="ARBA00022989"/>
    </source>
</evidence>
<keyword evidence="5 7" id="KW-0472">Membrane</keyword>
<evidence type="ECO:0000259" key="9">
    <source>
        <dbReference type="Pfam" id="PF12704"/>
    </source>
</evidence>
<feature type="transmembrane region" description="Helical" evidence="7">
    <location>
        <begin position="338"/>
        <end position="371"/>
    </location>
</feature>
<gene>
    <name evidence="10" type="ORF">EI684_16530</name>
</gene>
<comment type="similarity">
    <text evidence="6">Belongs to the ABC-4 integral membrane protein family.</text>
</comment>
<dbReference type="GO" id="GO:0005886">
    <property type="term" value="C:plasma membrane"/>
    <property type="evidence" value="ECO:0007669"/>
    <property type="project" value="UniProtKB-SubCell"/>
</dbReference>
<dbReference type="AlphaFoldDB" id="A0A426TUR8"/>
<accession>A0A426TUR8</accession>
<feature type="domain" description="ABC3 transporter permease C-terminal" evidence="8">
    <location>
        <begin position="296"/>
        <end position="405"/>
    </location>
</feature>
<dbReference type="Pfam" id="PF12704">
    <property type="entry name" value="MacB_PCD"/>
    <property type="match status" value="1"/>
</dbReference>
<feature type="domain" description="MacB-like periplasmic core" evidence="9">
    <location>
        <begin position="20"/>
        <end position="250"/>
    </location>
</feature>
<organism evidence="10 11">
    <name type="scientific">Candidatus Viridilinea halotolerans</name>
    <dbReference type="NCBI Taxonomy" id="2491704"/>
    <lineage>
        <taxon>Bacteria</taxon>
        <taxon>Bacillati</taxon>
        <taxon>Chloroflexota</taxon>
        <taxon>Chloroflexia</taxon>
        <taxon>Chloroflexales</taxon>
        <taxon>Chloroflexineae</taxon>
        <taxon>Oscillochloridaceae</taxon>
        <taxon>Candidatus Viridilinea</taxon>
    </lineage>
</organism>
<dbReference type="InterPro" id="IPR025857">
    <property type="entry name" value="MacB_PCD"/>
</dbReference>
<dbReference type="InterPro" id="IPR050250">
    <property type="entry name" value="Macrolide_Exporter_MacB"/>
</dbReference>
<evidence type="ECO:0000259" key="8">
    <source>
        <dbReference type="Pfam" id="PF02687"/>
    </source>
</evidence>
<feature type="transmembrane region" description="Helical" evidence="7">
    <location>
        <begin position="377"/>
        <end position="399"/>
    </location>
</feature>
<reference evidence="10 11" key="1">
    <citation type="submission" date="2018-12" db="EMBL/GenBank/DDBJ databases">
        <title>Genome Sequence of Candidatus Viridilinea halotolerans isolated from saline sulfide-rich spring.</title>
        <authorList>
            <person name="Grouzdev D.S."/>
            <person name="Burganskaya E.I."/>
            <person name="Krutkina M.S."/>
            <person name="Sukhacheva M.V."/>
            <person name="Gorlenko V.M."/>
        </authorList>
    </citation>
    <scope>NUCLEOTIDE SEQUENCE [LARGE SCALE GENOMIC DNA]</scope>
    <source>
        <strain evidence="10">Chok-6</strain>
    </source>
</reference>
<keyword evidence="3 7" id="KW-0812">Transmembrane</keyword>
<dbReference type="PANTHER" id="PTHR30572:SF4">
    <property type="entry name" value="ABC TRANSPORTER PERMEASE YTRF"/>
    <property type="match status" value="1"/>
</dbReference>
<protein>
    <submittedName>
        <fullName evidence="10">FtsX-like permease family protein</fullName>
    </submittedName>
</protein>
<sequence>MLNEQISMALDSLRANKFRSLLTMLGIIIGAGTLVAVLSLGNALQSSVFEQFIDLGTRRIAVAPGDPNAKGARNVPGYGLLSIQDYRALEALTASRPDLFRTIAPEVAVNTEVRAGTTAVRALLVGTHESYTQVQSVPLLAGRFLTASDEAAGSRVGVVGYQIARDLFGAEEEALRAAVGRSIEVNGQPLTIIGVIDENGGPFSTDGRVFAPVSTLRLRLVGGLDLPGRGLQMSGVLIGITSEQIIAEAETALVNTLRTVRDVPSEAINDFTLNTPTQALSVLSGINGAITGFIALVAGISLVVGGIGIMNIMLVAVTERTREIGVRKALGASDGDVLGQFVLEALALSIVGSLIGIAGAIAIVVLIGFVAGIAAPISWPAVGIALLFASLIGIGFGLYPARRAALLQPIEALRYE</sequence>
<comment type="caution">
    <text evidence="10">The sequence shown here is derived from an EMBL/GenBank/DDBJ whole genome shotgun (WGS) entry which is preliminary data.</text>
</comment>
<evidence type="ECO:0000256" key="1">
    <source>
        <dbReference type="ARBA" id="ARBA00004651"/>
    </source>
</evidence>
<keyword evidence="4 7" id="KW-1133">Transmembrane helix</keyword>
<evidence type="ECO:0000256" key="6">
    <source>
        <dbReference type="ARBA" id="ARBA00038076"/>
    </source>
</evidence>
<evidence type="ECO:0000256" key="7">
    <source>
        <dbReference type="SAM" id="Phobius"/>
    </source>
</evidence>
<proteinExistence type="inferred from homology"/>
<dbReference type="EMBL" id="RSAS01000667">
    <property type="protein sequence ID" value="RRR69120.1"/>
    <property type="molecule type" value="Genomic_DNA"/>
</dbReference>
<dbReference type="Proteomes" id="UP000280307">
    <property type="component" value="Unassembled WGS sequence"/>
</dbReference>
<dbReference type="Pfam" id="PF02687">
    <property type="entry name" value="FtsX"/>
    <property type="match status" value="1"/>
</dbReference>
<dbReference type="PANTHER" id="PTHR30572">
    <property type="entry name" value="MEMBRANE COMPONENT OF TRANSPORTER-RELATED"/>
    <property type="match status" value="1"/>
</dbReference>
<evidence type="ECO:0000256" key="2">
    <source>
        <dbReference type="ARBA" id="ARBA00022475"/>
    </source>
</evidence>
<evidence type="ECO:0000313" key="10">
    <source>
        <dbReference type="EMBL" id="RRR69120.1"/>
    </source>
</evidence>
<dbReference type="GO" id="GO:0022857">
    <property type="term" value="F:transmembrane transporter activity"/>
    <property type="evidence" value="ECO:0007669"/>
    <property type="project" value="TreeGrafter"/>
</dbReference>